<evidence type="ECO:0000313" key="2">
    <source>
        <dbReference type="Proteomes" id="UP000673691"/>
    </source>
</evidence>
<dbReference type="EMBL" id="JAEFCI010000793">
    <property type="protein sequence ID" value="KAG5463328.1"/>
    <property type="molecule type" value="Genomic_DNA"/>
</dbReference>
<name>A0A8H8DM37_9FUNG</name>
<comment type="caution">
    <text evidence="1">The sequence shown here is derived from an EMBL/GenBank/DDBJ whole genome shotgun (WGS) entry which is preliminary data.</text>
</comment>
<sequence length="101" mass="11696">FFLRHVELASSLFFAFPINTGPHTTRPLVPKRDFFVFKFPSQCKPPIERPMYKNSLVVRAQVMRLLTGKERIPLSCRRLCVWMHVPSATASKSVSKMVYLL</sequence>
<dbReference type="Proteomes" id="UP000673691">
    <property type="component" value="Unassembled WGS sequence"/>
</dbReference>
<dbReference type="AlphaFoldDB" id="A0A8H8DM37"/>
<feature type="non-terminal residue" evidence="1">
    <location>
        <position position="1"/>
    </location>
</feature>
<reference evidence="1 2" key="1">
    <citation type="journal article" name="Sci. Rep.">
        <title>Genome-scale phylogenetic analyses confirm Olpidium as the closest living zoosporic fungus to the non-flagellated, terrestrial fungi.</title>
        <authorList>
            <person name="Chang Y."/>
            <person name="Rochon D."/>
            <person name="Sekimoto S."/>
            <person name="Wang Y."/>
            <person name="Chovatia M."/>
            <person name="Sandor L."/>
            <person name="Salamov A."/>
            <person name="Grigoriev I.V."/>
            <person name="Stajich J.E."/>
            <person name="Spatafora J.W."/>
        </authorList>
    </citation>
    <scope>NUCLEOTIDE SEQUENCE [LARGE SCALE GENOMIC DNA]</scope>
    <source>
        <strain evidence="1">S191</strain>
    </source>
</reference>
<protein>
    <submittedName>
        <fullName evidence="1">Uncharacterized protein</fullName>
    </submittedName>
</protein>
<evidence type="ECO:0000313" key="1">
    <source>
        <dbReference type="EMBL" id="KAG5463328.1"/>
    </source>
</evidence>
<gene>
    <name evidence="1" type="ORF">BJ554DRAFT_131</name>
</gene>
<proteinExistence type="predicted"/>
<organism evidence="1 2">
    <name type="scientific">Olpidium bornovanus</name>
    <dbReference type="NCBI Taxonomy" id="278681"/>
    <lineage>
        <taxon>Eukaryota</taxon>
        <taxon>Fungi</taxon>
        <taxon>Fungi incertae sedis</taxon>
        <taxon>Olpidiomycota</taxon>
        <taxon>Olpidiomycotina</taxon>
        <taxon>Olpidiomycetes</taxon>
        <taxon>Olpidiales</taxon>
        <taxon>Olpidiaceae</taxon>
        <taxon>Olpidium</taxon>
    </lineage>
</organism>
<keyword evidence="2" id="KW-1185">Reference proteome</keyword>
<accession>A0A8H8DM37</accession>